<feature type="compositionally biased region" description="Pro residues" evidence="1">
    <location>
        <begin position="51"/>
        <end position="62"/>
    </location>
</feature>
<dbReference type="RefSeq" id="XP_008866241.1">
    <property type="nucleotide sequence ID" value="XM_008868019.1"/>
</dbReference>
<sequence length="427" mass="45102">MRVRVAAATTTLAISASWAADNSSIITFTPSTMPATPPLTPLSTTTIPTTSPLPPPTTPRSPVPTTSFKKPTTSAPFPTISSHEPTTDEPISDTPLTSKATTTKEPIARATTTAPATDNGREGVLAEVEQSPLSPSVSTTSSKATTVDPPTVQTPPDTAPQSSMNSATTLGLLGGGLLVFIAAVVFIYLSIRKKLHALSAQADAEYEDAQSPPPPRISSVSVSSARGIARVASNLQDLPGSWRGSQRGSFSHVGLIDLPSSDRPPIDHRASSIPSVRSVHSFLGSCGARYSSEYSRHVDPNARFHRSQGGSIHNFDPHAAAVHGRAMSFSGRTPVSSGRRISSEQGFPLRRSNDLREYVEATYGVTSSIPRTASAPMTLSSMVDAHAHPMNPPVMRGFTGGWADTRTGYVSHSDYDDDDGVRNTCDF</sequence>
<evidence type="ECO:0000256" key="1">
    <source>
        <dbReference type="SAM" id="MobiDB-lite"/>
    </source>
</evidence>
<feature type="region of interest" description="Disordered" evidence="1">
    <location>
        <begin position="329"/>
        <end position="348"/>
    </location>
</feature>
<name>A0A024UFZ5_9STRA</name>
<protein>
    <submittedName>
        <fullName evidence="3">Uncharacterized protein</fullName>
    </submittedName>
</protein>
<dbReference type="EMBL" id="KI913957">
    <property type="protein sequence ID" value="ETW04802.1"/>
    <property type="molecule type" value="Genomic_DNA"/>
</dbReference>
<feature type="compositionally biased region" description="Polar residues" evidence="1">
    <location>
        <begin position="94"/>
        <end position="104"/>
    </location>
</feature>
<feature type="compositionally biased region" description="Polar residues" evidence="1">
    <location>
        <begin position="68"/>
        <end position="84"/>
    </location>
</feature>
<feature type="compositionally biased region" description="Polar residues" evidence="1">
    <location>
        <begin position="330"/>
        <end position="345"/>
    </location>
</feature>
<organism evidence="3">
    <name type="scientific">Aphanomyces invadans</name>
    <dbReference type="NCBI Taxonomy" id="157072"/>
    <lineage>
        <taxon>Eukaryota</taxon>
        <taxon>Sar</taxon>
        <taxon>Stramenopiles</taxon>
        <taxon>Oomycota</taxon>
        <taxon>Saprolegniomycetes</taxon>
        <taxon>Saprolegniales</taxon>
        <taxon>Verrucalvaceae</taxon>
        <taxon>Aphanomyces</taxon>
    </lineage>
</organism>
<proteinExistence type="predicted"/>
<keyword evidence="2" id="KW-0812">Transmembrane</keyword>
<dbReference type="VEuPathDB" id="FungiDB:H310_03936"/>
<accession>A0A024UFZ5</accession>
<feature type="transmembrane region" description="Helical" evidence="2">
    <location>
        <begin position="170"/>
        <end position="191"/>
    </location>
</feature>
<feature type="compositionally biased region" description="Low complexity" evidence="1">
    <location>
        <begin position="131"/>
        <end position="161"/>
    </location>
</feature>
<evidence type="ECO:0000256" key="2">
    <source>
        <dbReference type="SAM" id="Phobius"/>
    </source>
</evidence>
<dbReference type="OrthoDB" id="79946at2759"/>
<dbReference type="AlphaFoldDB" id="A0A024UFZ5"/>
<feature type="compositionally biased region" description="Low complexity" evidence="1">
    <location>
        <begin position="108"/>
        <end position="117"/>
    </location>
</feature>
<evidence type="ECO:0000313" key="3">
    <source>
        <dbReference type="EMBL" id="ETW04802.1"/>
    </source>
</evidence>
<keyword evidence="2" id="KW-0472">Membrane</keyword>
<dbReference type="GeneID" id="20080986"/>
<keyword evidence="2" id="KW-1133">Transmembrane helix</keyword>
<feature type="region of interest" description="Disordered" evidence="1">
    <location>
        <begin position="45"/>
        <end position="163"/>
    </location>
</feature>
<reference evidence="3" key="1">
    <citation type="submission" date="2013-12" db="EMBL/GenBank/DDBJ databases">
        <title>The Genome Sequence of Aphanomyces invadans NJM9701.</title>
        <authorList>
            <consortium name="The Broad Institute Genomics Platform"/>
            <person name="Russ C."/>
            <person name="Tyler B."/>
            <person name="van West P."/>
            <person name="Dieguez-Uribeondo J."/>
            <person name="Young S.K."/>
            <person name="Zeng Q."/>
            <person name="Gargeya S."/>
            <person name="Fitzgerald M."/>
            <person name="Abouelleil A."/>
            <person name="Alvarado L."/>
            <person name="Chapman S.B."/>
            <person name="Gainer-Dewar J."/>
            <person name="Goldberg J."/>
            <person name="Griggs A."/>
            <person name="Gujja S."/>
            <person name="Hansen M."/>
            <person name="Howarth C."/>
            <person name="Imamovic A."/>
            <person name="Ireland A."/>
            <person name="Larimer J."/>
            <person name="McCowan C."/>
            <person name="Murphy C."/>
            <person name="Pearson M."/>
            <person name="Poon T.W."/>
            <person name="Priest M."/>
            <person name="Roberts A."/>
            <person name="Saif S."/>
            <person name="Shea T."/>
            <person name="Sykes S."/>
            <person name="Wortman J."/>
            <person name="Nusbaum C."/>
            <person name="Birren B."/>
        </authorList>
    </citation>
    <scope>NUCLEOTIDE SEQUENCE [LARGE SCALE GENOMIC DNA]</scope>
    <source>
        <strain evidence="3">NJM9701</strain>
    </source>
</reference>
<gene>
    <name evidence="3" type="ORF">H310_03936</name>
</gene>